<gene>
    <name evidence="1" type="ORF">AEA09_08265</name>
</gene>
<comment type="caution">
    <text evidence="1">The sequence shown here is derived from an EMBL/GenBank/DDBJ whole genome shotgun (WGS) entry which is preliminary data.</text>
</comment>
<evidence type="ECO:0000313" key="1">
    <source>
        <dbReference type="EMBL" id="KOS68544.1"/>
    </source>
</evidence>
<accession>A0ABR5K1E1</accession>
<name>A0ABR5K1E1_9BACI</name>
<organism evidence="1 2">
    <name type="scientific">Lysinibacillus contaminans</name>
    <dbReference type="NCBI Taxonomy" id="1293441"/>
    <lineage>
        <taxon>Bacteria</taxon>
        <taxon>Bacillati</taxon>
        <taxon>Bacillota</taxon>
        <taxon>Bacilli</taxon>
        <taxon>Bacillales</taxon>
        <taxon>Bacillaceae</taxon>
        <taxon>Lysinibacillus</taxon>
    </lineage>
</organism>
<dbReference type="EMBL" id="LGRV01000003">
    <property type="protein sequence ID" value="KOS68544.1"/>
    <property type="molecule type" value="Genomic_DNA"/>
</dbReference>
<dbReference type="Proteomes" id="UP000050668">
    <property type="component" value="Unassembled WGS sequence"/>
</dbReference>
<evidence type="ECO:0008006" key="3">
    <source>
        <dbReference type="Google" id="ProtNLM"/>
    </source>
</evidence>
<evidence type="ECO:0000313" key="2">
    <source>
        <dbReference type="Proteomes" id="UP000050668"/>
    </source>
</evidence>
<proteinExistence type="predicted"/>
<protein>
    <recommendedName>
        <fullName evidence="3">Transcriptional regulator</fullName>
    </recommendedName>
</protein>
<keyword evidence="2" id="KW-1185">Reference proteome</keyword>
<reference evidence="2" key="1">
    <citation type="submission" date="2015-07" db="EMBL/GenBank/DDBJ databases">
        <title>Fjat-14205 dsm 2895.</title>
        <authorList>
            <person name="Liu B."/>
            <person name="Wang J."/>
            <person name="Zhu Y."/>
            <person name="Liu G."/>
            <person name="Chen Q."/>
            <person name="Chen Z."/>
            <person name="Lan J."/>
            <person name="Che J."/>
            <person name="Ge C."/>
            <person name="Shi H."/>
            <person name="Pan Z."/>
            <person name="Liu X."/>
        </authorList>
    </citation>
    <scope>NUCLEOTIDE SEQUENCE [LARGE SCALE GENOMIC DNA]</scope>
    <source>
        <strain evidence="2">DSM 25560</strain>
    </source>
</reference>
<sequence>MRIFCCVCYFLTLFYGVELVVEDTQVETTPPNIVMTYDNMKPLKESTENSNVCVYYSTYKMCTDLYSKQVTYFSIEDE</sequence>